<dbReference type="PANTHER" id="PTHR37171:SF1">
    <property type="entry name" value="SERINE_THREONINE-PROTEIN KINASE YRZF-RELATED"/>
    <property type="match status" value="1"/>
</dbReference>
<dbReference type="Gene3D" id="1.10.510.10">
    <property type="entry name" value="Transferase(Phosphotransferase) domain 1"/>
    <property type="match status" value="1"/>
</dbReference>
<dbReference type="Pfam" id="PF00069">
    <property type="entry name" value="Pkinase"/>
    <property type="match status" value="1"/>
</dbReference>
<name>A0AA39Y3L6_9PEZI</name>
<keyword evidence="4" id="KW-1185">Reference proteome</keyword>
<dbReference type="InterPro" id="IPR052396">
    <property type="entry name" value="Meiotic_Drive_Suppr_Kinase"/>
</dbReference>
<dbReference type="PROSITE" id="PS50011">
    <property type="entry name" value="PROTEIN_KINASE_DOM"/>
    <property type="match status" value="1"/>
</dbReference>
<reference evidence="3" key="1">
    <citation type="submission" date="2023-06" db="EMBL/GenBank/DDBJ databases">
        <title>Genome-scale phylogeny and comparative genomics of the fungal order Sordariales.</title>
        <authorList>
            <consortium name="Lawrence Berkeley National Laboratory"/>
            <person name="Hensen N."/>
            <person name="Bonometti L."/>
            <person name="Westerberg I."/>
            <person name="Brannstrom I.O."/>
            <person name="Guillou S."/>
            <person name="Cros-Aarteil S."/>
            <person name="Calhoun S."/>
            <person name="Haridas S."/>
            <person name="Kuo A."/>
            <person name="Mondo S."/>
            <person name="Pangilinan J."/>
            <person name="Riley R."/>
            <person name="Labutti K."/>
            <person name="Andreopoulos B."/>
            <person name="Lipzen A."/>
            <person name="Chen C."/>
            <person name="Yanf M."/>
            <person name="Daum C."/>
            <person name="Ng V."/>
            <person name="Clum A."/>
            <person name="Steindorff A."/>
            <person name="Ohm R."/>
            <person name="Martin F."/>
            <person name="Silar P."/>
            <person name="Natvig D."/>
            <person name="Lalanne C."/>
            <person name="Gautier V."/>
            <person name="Ament-Velasquez S.L."/>
            <person name="Kruys A."/>
            <person name="Hutchinson M.I."/>
            <person name="Powell A.J."/>
            <person name="Barry K."/>
            <person name="Miller A.N."/>
            <person name="Grigoriev I.V."/>
            <person name="Debuchy R."/>
            <person name="Gladieux P."/>
            <person name="Thoren M.H."/>
            <person name="Johannesson H."/>
        </authorList>
    </citation>
    <scope>NUCLEOTIDE SEQUENCE</scope>
    <source>
        <strain evidence="3">SMH2532-1</strain>
    </source>
</reference>
<evidence type="ECO:0000313" key="4">
    <source>
        <dbReference type="Proteomes" id="UP001174936"/>
    </source>
</evidence>
<dbReference type="GO" id="GO:0004672">
    <property type="term" value="F:protein kinase activity"/>
    <property type="evidence" value="ECO:0007669"/>
    <property type="project" value="InterPro"/>
</dbReference>
<dbReference type="Proteomes" id="UP001174936">
    <property type="component" value="Unassembled WGS sequence"/>
</dbReference>
<dbReference type="EMBL" id="JAULSV010000005">
    <property type="protein sequence ID" value="KAK0643905.1"/>
    <property type="molecule type" value="Genomic_DNA"/>
</dbReference>
<accession>A0AA39Y3L6</accession>
<dbReference type="InterPro" id="IPR000719">
    <property type="entry name" value="Prot_kinase_dom"/>
</dbReference>
<dbReference type="Gene3D" id="3.30.200.20">
    <property type="entry name" value="Phosphorylase Kinase, domain 1"/>
    <property type="match status" value="1"/>
</dbReference>
<feature type="compositionally biased region" description="Low complexity" evidence="1">
    <location>
        <begin position="87"/>
        <end position="99"/>
    </location>
</feature>
<comment type="caution">
    <text evidence="3">The sequence shown here is derived from an EMBL/GenBank/DDBJ whole genome shotgun (WGS) entry which is preliminary data.</text>
</comment>
<dbReference type="GO" id="GO:0005524">
    <property type="term" value="F:ATP binding"/>
    <property type="evidence" value="ECO:0007669"/>
    <property type="project" value="InterPro"/>
</dbReference>
<sequence length="646" mass="71616">MPAFPSQHQLEYVRSLLKPISSELGLRDFERDVVENAVQKLVDQAYMDPLLRTNLGLQGTVTFESHTNLGTTDDGVMSEPMERMSLGGSDAGDAASASAPVTNPPAVPKIRRRARGKGNRADQFCIYRTSDGQGVPALAIEYKAPHKLSVDELVTGLESEIWPERDVINKDGQGFTFTARALAAAVITQLFSYMIGKGIQYGYVCTGQAFVFLHIPDDPSTVYFSVCIPNLDVIDDDETRLHRTAAAQVFAFILQALRAKPPPESWHDDAEKLDTWAVEYEDVLRNIPVTERKPKEPRASPYKPQRWKGFQRSPILTRFRCQQPDATLGRPEDEDPPSPSPNPSGTGNKMMGASSRGRSGKQGRRRGEQQKQGQATKPNVQSRPFCTQQCLLGLAYGGPMDENCPNAGQHGQWHINRPEFLRLIRHQLATDRGPDADCAPLHRSGARGSLFKVRLSTHGYTLVAKGMESVDRASLQHENKIYDQLQAIQGKHIPVCLGTIDLVRPMHYDSGVYMHFLFLSWAGQPLFDCGHQANKTNIVKLVAATFEAVHKLRVLHRDAKPRNILYDNGSLMVVDFERAEFRGRQSLGLIAANGQNRKRKRKMQQGSEDFARELECAVESVSSCLACPAVADGRWKCGGSAGDNLT</sequence>
<feature type="domain" description="Protein kinase" evidence="2">
    <location>
        <begin position="436"/>
        <end position="646"/>
    </location>
</feature>
<protein>
    <recommendedName>
        <fullName evidence="2">Protein kinase domain-containing protein</fullName>
    </recommendedName>
</protein>
<proteinExistence type="predicted"/>
<gene>
    <name evidence="3" type="ORF">B0T16DRAFT_355611</name>
</gene>
<dbReference type="InterPro" id="IPR011009">
    <property type="entry name" value="Kinase-like_dom_sf"/>
</dbReference>
<feature type="region of interest" description="Disordered" evidence="1">
    <location>
        <begin position="325"/>
        <end position="381"/>
    </location>
</feature>
<dbReference type="PANTHER" id="PTHR37171">
    <property type="entry name" value="SERINE/THREONINE-PROTEIN KINASE YRZF-RELATED"/>
    <property type="match status" value="1"/>
</dbReference>
<evidence type="ECO:0000313" key="3">
    <source>
        <dbReference type="EMBL" id="KAK0643905.1"/>
    </source>
</evidence>
<evidence type="ECO:0000256" key="1">
    <source>
        <dbReference type="SAM" id="MobiDB-lite"/>
    </source>
</evidence>
<feature type="region of interest" description="Disordered" evidence="1">
    <location>
        <begin position="85"/>
        <end position="107"/>
    </location>
</feature>
<organism evidence="3 4">
    <name type="scientific">Cercophora newfieldiana</name>
    <dbReference type="NCBI Taxonomy" id="92897"/>
    <lineage>
        <taxon>Eukaryota</taxon>
        <taxon>Fungi</taxon>
        <taxon>Dikarya</taxon>
        <taxon>Ascomycota</taxon>
        <taxon>Pezizomycotina</taxon>
        <taxon>Sordariomycetes</taxon>
        <taxon>Sordariomycetidae</taxon>
        <taxon>Sordariales</taxon>
        <taxon>Lasiosphaeriaceae</taxon>
        <taxon>Cercophora</taxon>
    </lineage>
</organism>
<dbReference type="AlphaFoldDB" id="A0AA39Y3L6"/>
<evidence type="ECO:0000259" key="2">
    <source>
        <dbReference type="PROSITE" id="PS50011"/>
    </source>
</evidence>
<dbReference type="SUPFAM" id="SSF56112">
    <property type="entry name" value="Protein kinase-like (PK-like)"/>
    <property type="match status" value="1"/>
</dbReference>